<feature type="compositionally biased region" description="Low complexity" evidence="1">
    <location>
        <begin position="43"/>
        <end position="73"/>
    </location>
</feature>
<dbReference type="PANTHER" id="PTHR19328">
    <property type="entry name" value="HEDGEHOG-INTERACTING PROTEIN"/>
    <property type="match status" value="1"/>
</dbReference>
<feature type="domain" description="Glucose/Sorbosone dehydrogenase" evidence="3">
    <location>
        <begin position="87"/>
        <end position="409"/>
    </location>
</feature>
<dbReference type="PROSITE" id="PS51257">
    <property type="entry name" value="PROKAR_LIPOPROTEIN"/>
    <property type="match status" value="1"/>
</dbReference>
<gene>
    <name evidence="4" type="ORF">GCM10025789_08290</name>
</gene>
<dbReference type="EMBL" id="BAABLV010000013">
    <property type="protein sequence ID" value="GAA4893453.1"/>
    <property type="molecule type" value="Genomic_DNA"/>
</dbReference>
<dbReference type="Pfam" id="PF07995">
    <property type="entry name" value="GSDH"/>
    <property type="match status" value="1"/>
</dbReference>
<evidence type="ECO:0000259" key="3">
    <source>
        <dbReference type="Pfam" id="PF07995"/>
    </source>
</evidence>
<reference evidence="5" key="1">
    <citation type="journal article" date="2019" name="Int. J. Syst. Evol. Microbiol.">
        <title>The Global Catalogue of Microorganisms (GCM) 10K type strain sequencing project: providing services to taxonomists for standard genome sequencing and annotation.</title>
        <authorList>
            <consortium name="The Broad Institute Genomics Platform"/>
            <consortium name="The Broad Institute Genome Sequencing Center for Infectious Disease"/>
            <person name="Wu L."/>
            <person name="Ma J."/>
        </authorList>
    </citation>
    <scope>NUCLEOTIDE SEQUENCE [LARGE SCALE GENOMIC DNA]</scope>
    <source>
        <strain evidence="5">JCM 19125</strain>
    </source>
</reference>
<dbReference type="Gene3D" id="2.120.10.30">
    <property type="entry name" value="TolB, C-terminal domain"/>
    <property type="match status" value="1"/>
</dbReference>
<dbReference type="InterPro" id="IPR011041">
    <property type="entry name" value="Quinoprot_gluc/sorb_DH_b-prop"/>
</dbReference>
<protein>
    <submittedName>
        <fullName evidence="4">PQQ-dependent sugar dehydrogenase</fullName>
    </submittedName>
</protein>
<dbReference type="Proteomes" id="UP001501521">
    <property type="component" value="Unassembled WGS sequence"/>
</dbReference>
<sequence>MRRLAPLVLTAALSLAACTGPGDQPSPGQPAPTPDTSPNITTAVASPSPSSAAPSPDASEAVSPPSTESPTVPETHEFTITEHESFTNPWALEFLPGTDLLAITERTGALKLRSADGTVREVTGAPEVAVAGQGGLGDVIAGPTFEADGTVYLSWVERGDGGSGAVVGTATLDAEAATLSNVTKIWTQTPKVGGDGHFSHRLAIQGEHLFVSSGDRQKMDPAQEMDNTLGKVLRLTLDGQPAPDNPFQEDAPAAQQFWSMGHRNVLGLAFDADGRLWASEMGPEGGDELNLIKPGLNYGWPAASNGSHYGGGEIPDHAAGDGFEPPKAFWTPSISPGSLMIYQGDLFPGWKGDAFLGALSGERLVRVPLDGEVAGTPEEWPMGARIRAVEEGPDGAIWLLQDGEGGKLLELRPA</sequence>
<feature type="chain" id="PRO_5045359861" evidence="2">
    <location>
        <begin position="20"/>
        <end position="414"/>
    </location>
</feature>
<proteinExistence type="predicted"/>
<dbReference type="SUPFAM" id="SSF50952">
    <property type="entry name" value="Soluble quinoprotein glucose dehydrogenase"/>
    <property type="match status" value="1"/>
</dbReference>
<dbReference type="InterPro" id="IPR011042">
    <property type="entry name" value="6-blade_b-propeller_TolB-like"/>
</dbReference>
<dbReference type="RefSeq" id="WP_345579409.1">
    <property type="nucleotide sequence ID" value="NZ_BAABLV010000013.1"/>
</dbReference>
<evidence type="ECO:0000256" key="2">
    <source>
        <dbReference type="SAM" id="SignalP"/>
    </source>
</evidence>
<feature type="region of interest" description="Disordered" evidence="1">
    <location>
        <begin position="18"/>
        <end position="73"/>
    </location>
</feature>
<comment type="caution">
    <text evidence="4">The sequence shown here is derived from an EMBL/GenBank/DDBJ whole genome shotgun (WGS) entry which is preliminary data.</text>
</comment>
<keyword evidence="5" id="KW-1185">Reference proteome</keyword>
<organism evidence="4 5">
    <name type="scientific">Tessaracoccus lubricantis</name>
    <dbReference type="NCBI Taxonomy" id="545543"/>
    <lineage>
        <taxon>Bacteria</taxon>
        <taxon>Bacillati</taxon>
        <taxon>Actinomycetota</taxon>
        <taxon>Actinomycetes</taxon>
        <taxon>Propionibacteriales</taxon>
        <taxon>Propionibacteriaceae</taxon>
        <taxon>Tessaracoccus</taxon>
    </lineage>
</organism>
<evidence type="ECO:0000313" key="4">
    <source>
        <dbReference type="EMBL" id="GAA4893453.1"/>
    </source>
</evidence>
<evidence type="ECO:0000256" key="1">
    <source>
        <dbReference type="SAM" id="MobiDB-lite"/>
    </source>
</evidence>
<feature type="signal peptide" evidence="2">
    <location>
        <begin position="1"/>
        <end position="19"/>
    </location>
</feature>
<accession>A0ABP9FD38</accession>
<keyword evidence="2" id="KW-0732">Signal</keyword>
<dbReference type="InterPro" id="IPR012938">
    <property type="entry name" value="Glc/Sorbosone_DH"/>
</dbReference>
<evidence type="ECO:0000313" key="5">
    <source>
        <dbReference type="Proteomes" id="UP001501521"/>
    </source>
</evidence>
<dbReference type="PANTHER" id="PTHR19328:SF75">
    <property type="entry name" value="ALDOSE SUGAR DEHYDROGENASE YLII"/>
    <property type="match status" value="1"/>
</dbReference>
<name>A0ABP9FD38_9ACTN</name>